<dbReference type="PANTHER" id="PTHR39624:SF2">
    <property type="entry name" value="OSMC-LIKE PROTEIN"/>
    <property type="match status" value="1"/>
</dbReference>
<accession>A0A1X7IMW7</accession>
<dbReference type="STRING" id="561061.SAMN05660862_1020"/>
<dbReference type="SUPFAM" id="SSF82784">
    <property type="entry name" value="OsmC-like"/>
    <property type="match status" value="1"/>
</dbReference>
<dbReference type="InterPro" id="IPR036102">
    <property type="entry name" value="OsmC/Ohrsf"/>
</dbReference>
<dbReference type="InterPro" id="IPR003718">
    <property type="entry name" value="OsmC/Ohr_fam"/>
</dbReference>
<reference evidence="1 2" key="1">
    <citation type="submission" date="2017-04" db="EMBL/GenBank/DDBJ databases">
        <authorList>
            <person name="Afonso C.L."/>
            <person name="Miller P.J."/>
            <person name="Scott M.A."/>
            <person name="Spackman E."/>
            <person name="Goraichik I."/>
            <person name="Dimitrov K.M."/>
            <person name="Suarez D.L."/>
            <person name="Swayne D.E."/>
        </authorList>
    </citation>
    <scope>NUCLEOTIDE SEQUENCE [LARGE SCALE GENOMIC DNA]</scope>
    <source>
        <strain evidence="1 2">DSM 22418</strain>
    </source>
</reference>
<dbReference type="Proteomes" id="UP000192980">
    <property type="component" value="Unassembled WGS sequence"/>
</dbReference>
<dbReference type="OrthoDB" id="9791538at2"/>
<dbReference type="RefSeq" id="WP_085471832.1">
    <property type="nucleotide sequence ID" value="NZ_CP038029.1"/>
</dbReference>
<proteinExistence type="predicted"/>
<evidence type="ECO:0000313" key="1">
    <source>
        <dbReference type="EMBL" id="SMG16062.1"/>
    </source>
</evidence>
<dbReference type="AlphaFoldDB" id="A0A1X7IMW7"/>
<protein>
    <submittedName>
        <fullName evidence="1">Putative redox protein</fullName>
    </submittedName>
</protein>
<evidence type="ECO:0000313" key="2">
    <source>
        <dbReference type="Proteomes" id="UP000192980"/>
    </source>
</evidence>
<organism evidence="1 2">
    <name type="scientific">Sphingobacterium psychroaquaticum</name>
    <dbReference type="NCBI Taxonomy" id="561061"/>
    <lineage>
        <taxon>Bacteria</taxon>
        <taxon>Pseudomonadati</taxon>
        <taxon>Bacteroidota</taxon>
        <taxon>Sphingobacteriia</taxon>
        <taxon>Sphingobacteriales</taxon>
        <taxon>Sphingobacteriaceae</taxon>
        <taxon>Sphingobacterium</taxon>
    </lineage>
</organism>
<dbReference type="PANTHER" id="PTHR39624">
    <property type="entry name" value="PROTEIN INVOLVED IN RIMO-MEDIATED BETA-METHYLTHIOLATION OF RIBOSOMAL PROTEIN S12 YCAO"/>
    <property type="match status" value="1"/>
</dbReference>
<gene>
    <name evidence="1" type="ORF">SAMN05660862_1020</name>
</gene>
<dbReference type="Gene3D" id="3.30.300.20">
    <property type="match status" value="1"/>
</dbReference>
<sequence length="133" mass="14971">MERNVSVKIGKDRYKTEVQIAQHHIIADEPKEVGGTDFGPSPKELFLSSLGTCKVMTVRMYADRKGWPLDGVEIELSLSTQKAELQNTTFVHCRINLLGDLDDMQRQRLLAIADKCPIHKILNNPVIIESSLL</sequence>
<dbReference type="EMBL" id="FXAU01000001">
    <property type="protein sequence ID" value="SMG16062.1"/>
    <property type="molecule type" value="Genomic_DNA"/>
</dbReference>
<dbReference type="InterPro" id="IPR015946">
    <property type="entry name" value="KH_dom-like_a/b"/>
</dbReference>
<dbReference type="Pfam" id="PF02566">
    <property type="entry name" value="OsmC"/>
    <property type="match status" value="1"/>
</dbReference>
<keyword evidence="2" id="KW-1185">Reference proteome</keyword>
<name>A0A1X7IMW7_9SPHI</name>